<dbReference type="GO" id="GO:0005524">
    <property type="term" value="F:ATP binding"/>
    <property type="evidence" value="ECO:0007669"/>
    <property type="project" value="UniProtKB-KW"/>
</dbReference>
<evidence type="ECO:0000256" key="5">
    <source>
        <dbReference type="ARBA" id="ARBA00022553"/>
    </source>
</evidence>
<evidence type="ECO:0000256" key="12">
    <source>
        <dbReference type="ARBA" id="ARBA00023012"/>
    </source>
</evidence>
<keyword evidence="4" id="KW-1003">Cell membrane</keyword>
<evidence type="ECO:0000256" key="7">
    <source>
        <dbReference type="ARBA" id="ARBA00022692"/>
    </source>
</evidence>
<dbReference type="Pfam" id="PF00672">
    <property type="entry name" value="HAMP"/>
    <property type="match status" value="1"/>
</dbReference>
<evidence type="ECO:0000259" key="16">
    <source>
        <dbReference type="PROSITE" id="PS50885"/>
    </source>
</evidence>
<dbReference type="InterPro" id="IPR005467">
    <property type="entry name" value="His_kinase_dom"/>
</dbReference>
<accession>A0A161S0N2</accession>
<dbReference type="Gene3D" id="3.30.565.10">
    <property type="entry name" value="Histidine kinase-like ATPase, C-terminal domain"/>
    <property type="match status" value="1"/>
</dbReference>
<evidence type="ECO:0000256" key="11">
    <source>
        <dbReference type="ARBA" id="ARBA00022989"/>
    </source>
</evidence>
<feature type="domain" description="HAMP" evidence="16">
    <location>
        <begin position="78"/>
        <end position="130"/>
    </location>
</feature>
<dbReference type="Gene3D" id="6.10.340.10">
    <property type="match status" value="1"/>
</dbReference>
<evidence type="ECO:0000256" key="14">
    <source>
        <dbReference type="SAM" id="Phobius"/>
    </source>
</evidence>
<comment type="caution">
    <text evidence="17">The sequence shown here is derived from an EMBL/GenBank/DDBJ whole genome shotgun (WGS) entry which is preliminary data.</text>
</comment>
<dbReference type="CDD" id="cd00082">
    <property type="entry name" value="HisKA"/>
    <property type="match status" value="1"/>
</dbReference>
<keyword evidence="18" id="KW-1185">Reference proteome</keyword>
<evidence type="ECO:0000313" key="18">
    <source>
        <dbReference type="Proteomes" id="UP000076563"/>
    </source>
</evidence>
<feature type="domain" description="Histidine kinase" evidence="15">
    <location>
        <begin position="138"/>
        <end position="353"/>
    </location>
</feature>
<dbReference type="FunFam" id="3.30.565.10:FF:000006">
    <property type="entry name" value="Sensor histidine kinase WalK"/>
    <property type="match status" value="1"/>
</dbReference>
<dbReference type="AlphaFoldDB" id="A0A161S0N2"/>
<name>A0A161S0N2_9BACL</name>
<dbReference type="SMART" id="SM00387">
    <property type="entry name" value="HATPase_c"/>
    <property type="match status" value="1"/>
</dbReference>
<keyword evidence="8" id="KW-0547">Nucleotide-binding</keyword>
<dbReference type="InterPro" id="IPR003660">
    <property type="entry name" value="HAMP_dom"/>
</dbReference>
<comment type="subcellular location">
    <subcellularLocation>
        <location evidence="2">Cell membrane</location>
        <topology evidence="2">Multi-pass membrane protein</topology>
    </subcellularLocation>
</comment>
<evidence type="ECO:0000256" key="9">
    <source>
        <dbReference type="ARBA" id="ARBA00022777"/>
    </source>
</evidence>
<protein>
    <recommendedName>
        <fullName evidence="3">histidine kinase</fullName>
        <ecNumber evidence="3">2.7.13.3</ecNumber>
    </recommendedName>
</protein>
<evidence type="ECO:0000259" key="15">
    <source>
        <dbReference type="PROSITE" id="PS50109"/>
    </source>
</evidence>
<keyword evidence="5" id="KW-0597">Phosphoprotein</keyword>
<evidence type="ECO:0000256" key="8">
    <source>
        <dbReference type="ARBA" id="ARBA00022741"/>
    </source>
</evidence>
<keyword evidence="6" id="KW-0808">Transferase</keyword>
<dbReference type="RefSeq" id="WP_063183569.1">
    <property type="nucleotide sequence ID" value="NZ_LQRA01000059.1"/>
</dbReference>
<dbReference type="GO" id="GO:0005886">
    <property type="term" value="C:plasma membrane"/>
    <property type="evidence" value="ECO:0007669"/>
    <property type="project" value="UniProtKB-SubCell"/>
</dbReference>
<dbReference type="InterPro" id="IPR050398">
    <property type="entry name" value="HssS/ArlS-like"/>
</dbReference>
<dbReference type="CDD" id="cd00075">
    <property type="entry name" value="HATPase"/>
    <property type="match status" value="1"/>
</dbReference>
<evidence type="ECO:0000256" key="13">
    <source>
        <dbReference type="ARBA" id="ARBA00023136"/>
    </source>
</evidence>
<dbReference type="SMART" id="SM00388">
    <property type="entry name" value="HisKA"/>
    <property type="match status" value="1"/>
</dbReference>
<gene>
    <name evidence="17" type="ORF">AV654_20870</name>
</gene>
<dbReference type="GO" id="GO:0000155">
    <property type="term" value="F:phosphorelay sensor kinase activity"/>
    <property type="evidence" value="ECO:0007669"/>
    <property type="project" value="InterPro"/>
</dbReference>
<dbReference type="CDD" id="cd06225">
    <property type="entry name" value="HAMP"/>
    <property type="match status" value="1"/>
</dbReference>
<reference evidence="18" key="1">
    <citation type="submission" date="2016-01" db="EMBL/GenBank/DDBJ databases">
        <title>Draft genome of Chromobacterium sp. F49.</title>
        <authorList>
            <person name="Hong K.W."/>
        </authorList>
    </citation>
    <scope>NUCLEOTIDE SEQUENCE [LARGE SCALE GENOMIC DNA]</scope>
    <source>
        <strain evidence="18">M63</strain>
    </source>
</reference>
<dbReference type="InterPro" id="IPR003594">
    <property type="entry name" value="HATPase_dom"/>
</dbReference>
<evidence type="ECO:0000256" key="2">
    <source>
        <dbReference type="ARBA" id="ARBA00004651"/>
    </source>
</evidence>
<sequence length="356" mass="40017">MKIKLIYKLLALNALVLILLAAGISIGFSQYTLQLIEENRLMVYQNFLMFRSATERYFLYTSLVIVPFSIGINWLFTRSIVRPLSGMRKLTERVASGDYTVRAEIRSNDEIGDLARSFNQMGKQLERIEQLRRSLVADVAHELRNPLSTVRGYMEAMKDGVLSAKPETLDKCYHEVERLVFLVEDIHRLAVAESDLKAIIPSSPVDLRSVAQEAASRYMPKWEEKAIVFQEDVPSAPVCVMIDKVHAVRVFENLFDNAMRYTPNGHSVRLSMQANAKMLRVEVTNTGAEIAPEHLTLLFERFYRVDPSRSRAYGGAGIGLTIVRDIVERAGGRVWATSGNGSVTIHAELPLGQTPG</sequence>
<keyword evidence="9" id="KW-0418">Kinase</keyword>
<dbReference type="Pfam" id="PF02518">
    <property type="entry name" value="HATPase_c"/>
    <property type="match status" value="1"/>
</dbReference>
<feature type="transmembrane region" description="Helical" evidence="14">
    <location>
        <begin position="57"/>
        <end position="76"/>
    </location>
</feature>
<dbReference type="SUPFAM" id="SSF47384">
    <property type="entry name" value="Homodimeric domain of signal transducing histidine kinase"/>
    <property type="match status" value="1"/>
</dbReference>
<keyword evidence="12" id="KW-0902">Two-component regulatory system</keyword>
<keyword evidence="13 14" id="KW-0472">Membrane</keyword>
<dbReference type="PROSITE" id="PS50109">
    <property type="entry name" value="HIS_KIN"/>
    <property type="match status" value="1"/>
</dbReference>
<organism evidence="17 18">
    <name type="scientific">Paenibacillus elgii</name>
    <dbReference type="NCBI Taxonomy" id="189691"/>
    <lineage>
        <taxon>Bacteria</taxon>
        <taxon>Bacillati</taxon>
        <taxon>Bacillota</taxon>
        <taxon>Bacilli</taxon>
        <taxon>Bacillales</taxon>
        <taxon>Paenibacillaceae</taxon>
        <taxon>Paenibacillus</taxon>
    </lineage>
</organism>
<evidence type="ECO:0000256" key="10">
    <source>
        <dbReference type="ARBA" id="ARBA00022840"/>
    </source>
</evidence>
<dbReference type="EMBL" id="LQRA01000059">
    <property type="protein sequence ID" value="KZE77714.1"/>
    <property type="molecule type" value="Genomic_DNA"/>
</dbReference>
<keyword evidence="7 14" id="KW-0812">Transmembrane</keyword>
<dbReference type="EC" id="2.7.13.3" evidence="3"/>
<dbReference type="PROSITE" id="PS50885">
    <property type="entry name" value="HAMP"/>
    <property type="match status" value="1"/>
</dbReference>
<dbReference type="Proteomes" id="UP000076563">
    <property type="component" value="Unassembled WGS sequence"/>
</dbReference>
<dbReference type="SUPFAM" id="SSF55874">
    <property type="entry name" value="ATPase domain of HSP90 chaperone/DNA topoisomerase II/histidine kinase"/>
    <property type="match status" value="1"/>
</dbReference>
<dbReference type="InterPro" id="IPR003661">
    <property type="entry name" value="HisK_dim/P_dom"/>
</dbReference>
<proteinExistence type="predicted"/>
<dbReference type="Gene3D" id="1.10.287.130">
    <property type="match status" value="1"/>
</dbReference>
<evidence type="ECO:0000256" key="1">
    <source>
        <dbReference type="ARBA" id="ARBA00000085"/>
    </source>
</evidence>
<dbReference type="PANTHER" id="PTHR45528:SF1">
    <property type="entry name" value="SENSOR HISTIDINE KINASE CPXA"/>
    <property type="match status" value="1"/>
</dbReference>
<dbReference type="InterPro" id="IPR036097">
    <property type="entry name" value="HisK_dim/P_sf"/>
</dbReference>
<dbReference type="PRINTS" id="PR00344">
    <property type="entry name" value="BCTRLSENSOR"/>
</dbReference>
<evidence type="ECO:0000256" key="4">
    <source>
        <dbReference type="ARBA" id="ARBA00022475"/>
    </source>
</evidence>
<dbReference type="Pfam" id="PF00512">
    <property type="entry name" value="HisKA"/>
    <property type="match status" value="1"/>
</dbReference>
<keyword evidence="11 14" id="KW-1133">Transmembrane helix</keyword>
<dbReference type="InterPro" id="IPR036890">
    <property type="entry name" value="HATPase_C_sf"/>
</dbReference>
<evidence type="ECO:0000313" key="17">
    <source>
        <dbReference type="EMBL" id="KZE77714.1"/>
    </source>
</evidence>
<evidence type="ECO:0000256" key="6">
    <source>
        <dbReference type="ARBA" id="ARBA00022679"/>
    </source>
</evidence>
<dbReference type="InterPro" id="IPR004358">
    <property type="entry name" value="Sig_transdc_His_kin-like_C"/>
</dbReference>
<dbReference type="PANTHER" id="PTHR45528">
    <property type="entry name" value="SENSOR HISTIDINE KINASE CPXA"/>
    <property type="match status" value="1"/>
</dbReference>
<dbReference type="OrthoDB" id="335833at2"/>
<keyword evidence="10" id="KW-0067">ATP-binding</keyword>
<evidence type="ECO:0000256" key="3">
    <source>
        <dbReference type="ARBA" id="ARBA00012438"/>
    </source>
</evidence>
<dbReference type="SMART" id="SM00304">
    <property type="entry name" value="HAMP"/>
    <property type="match status" value="1"/>
</dbReference>
<dbReference type="SUPFAM" id="SSF158472">
    <property type="entry name" value="HAMP domain-like"/>
    <property type="match status" value="1"/>
</dbReference>
<comment type="catalytic activity">
    <reaction evidence="1">
        <text>ATP + protein L-histidine = ADP + protein N-phospho-L-histidine.</text>
        <dbReference type="EC" id="2.7.13.3"/>
    </reaction>
</comment>